<feature type="active site" evidence="5">
    <location>
        <position position="284"/>
    </location>
</feature>
<protein>
    <recommendedName>
        <fullName evidence="3">protein-glutamate methylesterase</fullName>
        <ecNumber evidence="3">3.1.1.61</ecNumber>
    </recommendedName>
</protein>
<evidence type="ECO:0000259" key="6">
    <source>
        <dbReference type="PROSITE" id="PS50122"/>
    </source>
</evidence>
<evidence type="ECO:0000313" key="8">
    <source>
        <dbReference type="Proteomes" id="UP000288758"/>
    </source>
</evidence>
<dbReference type="EC" id="3.1.1.61" evidence="3"/>
<feature type="domain" description="CheB-type methylesterase" evidence="6">
    <location>
        <begin position="155"/>
        <end position="342"/>
    </location>
</feature>
<organism evidence="7 8">
    <name type="scientific">Corallococcus coralloides</name>
    <name type="common">Myxococcus coralloides</name>
    <dbReference type="NCBI Taxonomy" id="184914"/>
    <lineage>
        <taxon>Bacteria</taxon>
        <taxon>Pseudomonadati</taxon>
        <taxon>Myxococcota</taxon>
        <taxon>Myxococcia</taxon>
        <taxon>Myxococcales</taxon>
        <taxon>Cystobacterineae</taxon>
        <taxon>Myxococcaceae</taxon>
        <taxon>Corallococcus</taxon>
    </lineage>
</organism>
<accession>A0A410RTP6</accession>
<dbReference type="EMBL" id="CP034669">
    <property type="protein sequence ID" value="QAT85246.1"/>
    <property type="molecule type" value="Genomic_DNA"/>
</dbReference>
<dbReference type="Pfam" id="PF01339">
    <property type="entry name" value="CheB_methylest"/>
    <property type="match status" value="1"/>
</dbReference>
<dbReference type="InterPro" id="IPR035909">
    <property type="entry name" value="CheB_C"/>
</dbReference>
<evidence type="ECO:0000313" key="7">
    <source>
        <dbReference type="EMBL" id="QAT85246.1"/>
    </source>
</evidence>
<comment type="catalytic activity">
    <reaction evidence="4">
        <text>[protein]-L-glutamate 5-O-methyl ester + H2O = L-glutamyl-[protein] + methanol + H(+)</text>
        <dbReference type="Rhea" id="RHEA:23236"/>
        <dbReference type="Rhea" id="RHEA-COMP:10208"/>
        <dbReference type="Rhea" id="RHEA-COMP:10311"/>
        <dbReference type="ChEBI" id="CHEBI:15377"/>
        <dbReference type="ChEBI" id="CHEBI:15378"/>
        <dbReference type="ChEBI" id="CHEBI:17790"/>
        <dbReference type="ChEBI" id="CHEBI:29973"/>
        <dbReference type="ChEBI" id="CHEBI:82795"/>
        <dbReference type="EC" id="3.1.1.61"/>
    </reaction>
</comment>
<feature type="active site" evidence="5">
    <location>
        <position position="164"/>
    </location>
</feature>
<reference evidence="7 8" key="1">
    <citation type="submission" date="2018-12" db="EMBL/GenBank/DDBJ databases">
        <title>Complete Genome Sequence of the Corallopyronin A producing Myxobacterium Corallococcus coralloides B035.</title>
        <authorList>
            <person name="Bouhired S.M."/>
            <person name="Rupp O."/>
            <person name="Blom J."/>
            <person name="Schaeberle T.F."/>
            <person name="Kehraus S."/>
            <person name="Schiefer A."/>
            <person name="Pfarr K."/>
            <person name="Goesmann A."/>
            <person name="Hoerauf A."/>
            <person name="Koenig G.M."/>
        </authorList>
    </citation>
    <scope>NUCLEOTIDE SEQUENCE [LARGE SCALE GENOMIC DNA]</scope>
    <source>
        <strain evidence="7 8">B035</strain>
    </source>
</reference>
<evidence type="ECO:0000256" key="2">
    <source>
        <dbReference type="ARBA" id="ARBA00022801"/>
    </source>
</evidence>
<keyword evidence="1 5" id="KW-0145">Chemotaxis</keyword>
<dbReference type="Proteomes" id="UP000288758">
    <property type="component" value="Chromosome"/>
</dbReference>
<gene>
    <name evidence="7" type="primary">frzG</name>
    <name evidence="7" type="ORF">EJ065_3685</name>
</gene>
<dbReference type="GO" id="GO:0006935">
    <property type="term" value="P:chemotaxis"/>
    <property type="evidence" value="ECO:0007669"/>
    <property type="project" value="UniProtKB-UniRule"/>
</dbReference>
<dbReference type="CDD" id="cd16432">
    <property type="entry name" value="CheB_Rec"/>
    <property type="match status" value="1"/>
</dbReference>
<dbReference type="AlphaFoldDB" id="A0A410RTP6"/>
<keyword evidence="2 5" id="KW-0378">Hydrolase</keyword>
<sequence length="342" mass="36106">MGGGTAVMGLAFRVLLVGRGLRALVRGLFEGESLVAVGPPEADFVGAEAVVRRHFPDVLLVDLVSSEALSAIERIMAQRPTPILALHPGVLTGQQAFQALALGALDVMDRPMTPGPDFWHAVNRKLVMLAQVKGVRSPPSSSKARQPVQEGPTAPFPLVALAASLGGPKAVATVLRMIPRGFPAPIAYCQHISQGFTEGLAHWLSTETALRVVEATHDAWMEPGTVYIAPSGGHLLVKPDGRLELDTGPALRGFRPSCDMLLTSAGESFGKRCIGVILTGMGRDGARGLKEIRERGGRTIAQDEATCVVYGMPREAVLLGAAQQVLPLGTIAPTLVQWVDAC</sequence>
<feature type="active site" evidence="5">
    <location>
        <position position="191"/>
    </location>
</feature>
<dbReference type="GO" id="GO:0005737">
    <property type="term" value="C:cytoplasm"/>
    <property type="evidence" value="ECO:0007669"/>
    <property type="project" value="InterPro"/>
</dbReference>
<evidence type="ECO:0000256" key="4">
    <source>
        <dbReference type="ARBA" id="ARBA00048267"/>
    </source>
</evidence>
<dbReference type="InterPro" id="IPR008248">
    <property type="entry name" value="CheB-like"/>
</dbReference>
<dbReference type="GO" id="GO:0000156">
    <property type="term" value="F:phosphorelay response regulator activity"/>
    <property type="evidence" value="ECO:0007669"/>
    <property type="project" value="InterPro"/>
</dbReference>
<dbReference type="SUPFAM" id="SSF52738">
    <property type="entry name" value="Methylesterase CheB, C-terminal domain"/>
    <property type="match status" value="1"/>
</dbReference>
<dbReference type="PROSITE" id="PS50122">
    <property type="entry name" value="CHEB"/>
    <property type="match status" value="1"/>
</dbReference>
<dbReference type="PANTHER" id="PTHR42872">
    <property type="entry name" value="PROTEIN-GLUTAMATE METHYLESTERASE/PROTEIN-GLUTAMINE GLUTAMINASE"/>
    <property type="match status" value="1"/>
</dbReference>
<evidence type="ECO:0000256" key="1">
    <source>
        <dbReference type="ARBA" id="ARBA00022500"/>
    </source>
</evidence>
<name>A0A410RTP6_CORCK</name>
<evidence type="ECO:0000256" key="3">
    <source>
        <dbReference type="ARBA" id="ARBA00039140"/>
    </source>
</evidence>
<dbReference type="GO" id="GO:0008984">
    <property type="term" value="F:protein-glutamate methylesterase activity"/>
    <property type="evidence" value="ECO:0007669"/>
    <property type="project" value="UniProtKB-EC"/>
</dbReference>
<dbReference type="PANTHER" id="PTHR42872:SF6">
    <property type="entry name" value="PROTEIN-GLUTAMATE METHYLESTERASE_PROTEIN-GLUTAMINE GLUTAMINASE"/>
    <property type="match status" value="1"/>
</dbReference>
<evidence type="ECO:0000256" key="5">
    <source>
        <dbReference type="PROSITE-ProRule" id="PRU00050"/>
    </source>
</evidence>
<dbReference type="InterPro" id="IPR000673">
    <property type="entry name" value="Sig_transdc_resp-reg_Me-estase"/>
</dbReference>
<dbReference type="PIRSF" id="PIRSF000876">
    <property type="entry name" value="RR_chemtxs_CheB"/>
    <property type="match status" value="1"/>
</dbReference>
<dbReference type="Gene3D" id="3.40.50.180">
    <property type="entry name" value="Methylesterase CheB, C-terminal domain"/>
    <property type="match status" value="1"/>
</dbReference>
<proteinExistence type="predicted"/>